<protein>
    <submittedName>
        <fullName evidence="2">Chitobiase/beta-hexosaminidase C-terminal domain-containing protein</fullName>
    </submittedName>
</protein>
<evidence type="ECO:0000313" key="1">
    <source>
        <dbReference type="EMBL" id="MDN0022670.1"/>
    </source>
</evidence>
<proteinExistence type="predicted"/>
<evidence type="ECO:0000313" key="2">
    <source>
        <dbReference type="EMBL" id="MDN0025862.1"/>
    </source>
</evidence>
<dbReference type="Pfam" id="PF13287">
    <property type="entry name" value="Fn3_assoc"/>
    <property type="match status" value="1"/>
</dbReference>
<comment type="caution">
    <text evidence="2">The sequence shown here is derived from an EMBL/GenBank/DDBJ whole genome shotgun (WGS) entry which is preliminary data.</text>
</comment>
<accession>A0AAW7JK79</accession>
<dbReference type="Proteomes" id="UP001168478">
    <property type="component" value="Unassembled WGS sequence"/>
</dbReference>
<dbReference type="InterPro" id="IPR026876">
    <property type="entry name" value="Fn3_assoc_repeat"/>
</dbReference>
<name>A0AAW7JK79_9BACT</name>
<organism evidence="2 4">
    <name type="scientific">Leyella lascolaii</name>
    <dbReference type="NCBI Taxonomy" id="1776379"/>
    <lineage>
        <taxon>Bacteria</taxon>
        <taxon>Pseudomonadati</taxon>
        <taxon>Bacteroidota</taxon>
        <taxon>Bacteroidia</taxon>
        <taxon>Bacteroidales</taxon>
        <taxon>Prevotellaceae</taxon>
        <taxon>Leyella</taxon>
    </lineage>
</organism>
<dbReference type="EMBL" id="JAUEIF010000009">
    <property type="protein sequence ID" value="MDN0025862.1"/>
    <property type="molecule type" value="Genomic_DNA"/>
</dbReference>
<dbReference type="EMBL" id="JAUEIE010000005">
    <property type="protein sequence ID" value="MDN0022670.1"/>
    <property type="molecule type" value="Genomic_DNA"/>
</dbReference>
<gene>
    <name evidence="1" type="ORF">QVN81_06475</name>
    <name evidence="2" type="ORF">QVN84_10090</name>
</gene>
<sequence length="408" mass="46013">MAKRILWKKGMRLTDEILALSDKCMEELVSNAFALGSCGRMGLMPSSRKFSISLDINNDVIDVVSVDCLGVSRDGSLIDVQYDTNYTNSFDTRVVIPNQDTSKKYYLCISVLDGIRDTNDGMCENLYGFILVEENSSIPEKSLPIARILYDEYCWRSDENDFVPPCLYIRSHFKYEELVLKFAAVLKEINSGLPQQLYTEKKDAVKIFWPLAQQIMISVDKRKDIMTPMDFLSELQKLVSAFYSACSLDDNIDIYDPAQYISFINTPYNYRNVYEIINKGVNLSLSINEKIKAFSAEPVHEDHPYVPAPSISNTQLHQTIKFGNVQVKITNNAPGATIYYTVDGSSPTKSSKSGNTIVIDSGFTDDWHKEPPKNVTVKIVAYKNGAFSDVETYNVQIKKGNPFAGKQI</sequence>
<reference evidence="2" key="1">
    <citation type="submission" date="2023-06" db="EMBL/GenBank/DDBJ databases">
        <authorList>
            <person name="Zeman M."/>
            <person name="Kubasova T."/>
            <person name="Jahodarova E."/>
            <person name="Nykrynova M."/>
            <person name="Rychlik I."/>
        </authorList>
    </citation>
    <scope>NUCLEOTIDE SEQUENCE</scope>
    <source>
        <strain evidence="2">ET15</strain>
        <strain evidence="1">ET37</strain>
    </source>
</reference>
<dbReference type="AlphaFoldDB" id="A0AAW7JK79"/>
<dbReference type="RefSeq" id="WP_289825146.1">
    <property type="nucleotide sequence ID" value="NZ_JAUEIE010000005.1"/>
</dbReference>
<dbReference type="Proteomes" id="UP001167831">
    <property type="component" value="Unassembled WGS sequence"/>
</dbReference>
<evidence type="ECO:0000313" key="3">
    <source>
        <dbReference type="Proteomes" id="UP001167831"/>
    </source>
</evidence>
<keyword evidence="3" id="KW-1185">Reference proteome</keyword>
<evidence type="ECO:0000313" key="4">
    <source>
        <dbReference type="Proteomes" id="UP001168478"/>
    </source>
</evidence>
<reference evidence="2" key="2">
    <citation type="submission" date="2023-08" db="EMBL/GenBank/DDBJ databases">
        <title>Identification and characterization of horizontal gene transfer across gut microbiota members of farm animals based on homology search.</title>
        <authorList>
            <person name="Schwarzerova J."/>
            <person name="Nykrynova M."/>
            <person name="Jureckova K."/>
            <person name="Cejkova D."/>
            <person name="Rychlik I."/>
        </authorList>
    </citation>
    <scope>NUCLEOTIDE SEQUENCE</scope>
    <source>
        <strain evidence="2">ET15</strain>
        <strain evidence="1">ET37</strain>
    </source>
</reference>